<organism evidence="2 3">
    <name type="scientific">Vigna unguiculata</name>
    <name type="common">Cowpea</name>
    <dbReference type="NCBI Taxonomy" id="3917"/>
    <lineage>
        <taxon>Eukaryota</taxon>
        <taxon>Viridiplantae</taxon>
        <taxon>Streptophyta</taxon>
        <taxon>Embryophyta</taxon>
        <taxon>Tracheophyta</taxon>
        <taxon>Spermatophyta</taxon>
        <taxon>Magnoliopsida</taxon>
        <taxon>eudicotyledons</taxon>
        <taxon>Gunneridae</taxon>
        <taxon>Pentapetalae</taxon>
        <taxon>rosids</taxon>
        <taxon>fabids</taxon>
        <taxon>Fabales</taxon>
        <taxon>Fabaceae</taxon>
        <taxon>Papilionoideae</taxon>
        <taxon>50 kb inversion clade</taxon>
        <taxon>NPAAA clade</taxon>
        <taxon>indigoferoid/millettioid clade</taxon>
        <taxon>Phaseoleae</taxon>
        <taxon>Vigna</taxon>
    </lineage>
</organism>
<dbReference type="EMBL" id="CP039351">
    <property type="protein sequence ID" value="QCE00059.1"/>
    <property type="molecule type" value="Genomic_DNA"/>
</dbReference>
<feature type="compositionally biased region" description="Basic residues" evidence="1">
    <location>
        <begin position="33"/>
        <end position="44"/>
    </location>
</feature>
<keyword evidence="3" id="KW-1185">Reference proteome</keyword>
<sequence length="155" mass="17072">MNPILRLTKAKSPSVGHVPLGSTSFQTACRGTRTTRRQAPRNHKSQQPPPGGTTPTAMRTNFRSPLLMPLSPGRTFPSARHHLHQLPTSSSLSLGDLARPPGVVSILVQYWFWPGNLRIFHSRLPSIHTDQPLKPTIIALAPGGHPRATRRCMPF</sequence>
<gene>
    <name evidence="2" type="ORF">DEO72_LG7g1345</name>
</gene>
<proteinExistence type="predicted"/>
<evidence type="ECO:0000313" key="3">
    <source>
        <dbReference type="Proteomes" id="UP000501690"/>
    </source>
</evidence>
<evidence type="ECO:0000313" key="2">
    <source>
        <dbReference type="EMBL" id="QCE00059.1"/>
    </source>
</evidence>
<name>A0A4D6MIM8_VIGUN</name>
<reference evidence="2 3" key="1">
    <citation type="submission" date="2019-04" db="EMBL/GenBank/DDBJ databases">
        <title>An improved genome assembly and genetic linkage map for asparagus bean, Vigna unguiculata ssp. sesquipedialis.</title>
        <authorList>
            <person name="Xia Q."/>
            <person name="Zhang R."/>
            <person name="Dong Y."/>
        </authorList>
    </citation>
    <scope>NUCLEOTIDE SEQUENCE [LARGE SCALE GENOMIC DNA]</scope>
    <source>
        <tissue evidence="2">Leaf</tissue>
    </source>
</reference>
<dbReference type="AlphaFoldDB" id="A0A4D6MIM8"/>
<accession>A0A4D6MIM8</accession>
<protein>
    <submittedName>
        <fullName evidence="2">Uncharacterized protein</fullName>
    </submittedName>
</protein>
<dbReference type="Proteomes" id="UP000501690">
    <property type="component" value="Linkage Group LG7"/>
</dbReference>
<evidence type="ECO:0000256" key="1">
    <source>
        <dbReference type="SAM" id="MobiDB-lite"/>
    </source>
</evidence>
<feature type="region of interest" description="Disordered" evidence="1">
    <location>
        <begin position="1"/>
        <end position="65"/>
    </location>
</feature>